<feature type="transmembrane region" description="Helical" evidence="2">
    <location>
        <begin position="276"/>
        <end position="297"/>
    </location>
</feature>
<feature type="transmembrane region" description="Helical" evidence="2">
    <location>
        <begin position="123"/>
        <end position="142"/>
    </location>
</feature>
<protein>
    <submittedName>
        <fullName evidence="3">Uncharacterized protein</fullName>
    </submittedName>
</protein>
<sequence length="302" mass="35006">MTTLAASQPPFDRRKQQRQKDQPKDYGWTLYLIVVTLLMFAGYFVSYDHLYKPGDNIGYNIGLAGGIMMLTLLIYPLRKRVGFMKNWSVLPKWFKWHMVFGILGPALIIFHSTFYIASVNAGVAMACMLLVSGSGIFGRFFYTKIHNGLYGRQSSFQQLQGDLEGSGDVKSVLSFAPEIEKKLEDFRDQVLSSSKAGKLNGWNFISLGFRIKWFSRTLIRELEDAMYADANAKQWNEAQMKRLDELFYQNEKFIRTYLVAVRDLAQFSTYEKLFSLWHIFHVPLVYMLVFSAIWHVISVHKY</sequence>
<reference evidence="3" key="1">
    <citation type="submission" date="2016-10" db="EMBL/GenBank/DDBJ databases">
        <title>Sequence of Gallionella enrichment culture.</title>
        <authorList>
            <person name="Poehlein A."/>
            <person name="Muehling M."/>
            <person name="Daniel R."/>
        </authorList>
    </citation>
    <scope>NUCLEOTIDE SEQUENCE</scope>
</reference>
<evidence type="ECO:0000256" key="2">
    <source>
        <dbReference type="SAM" id="Phobius"/>
    </source>
</evidence>
<evidence type="ECO:0000256" key="1">
    <source>
        <dbReference type="SAM" id="MobiDB-lite"/>
    </source>
</evidence>
<gene>
    <name evidence="3" type="ORF">GALL_82800</name>
</gene>
<feature type="compositionally biased region" description="Basic and acidic residues" evidence="1">
    <location>
        <begin position="11"/>
        <end position="20"/>
    </location>
</feature>
<evidence type="ECO:0000313" key="3">
    <source>
        <dbReference type="EMBL" id="OIR09442.1"/>
    </source>
</evidence>
<feature type="region of interest" description="Disordered" evidence="1">
    <location>
        <begin position="1"/>
        <end position="20"/>
    </location>
</feature>
<comment type="caution">
    <text evidence="3">The sequence shown here is derived from an EMBL/GenBank/DDBJ whole genome shotgun (WGS) entry which is preliminary data.</text>
</comment>
<name>A0A1J5SLU2_9ZZZZ</name>
<proteinExistence type="predicted"/>
<keyword evidence="2" id="KW-0472">Membrane</keyword>
<feature type="transmembrane region" description="Helical" evidence="2">
    <location>
        <begin position="98"/>
        <end position="117"/>
    </location>
</feature>
<feature type="transmembrane region" description="Helical" evidence="2">
    <location>
        <begin position="26"/>
        <end position="45"/>
    </location>
</feature>
<keyword evidence="2" id="KW-1133">Transmembrane helix</keyword>
<dbReference type="EMBL" id="MLJW01000026">
    <property type="protein sequence ID" value="OIR09442.1"/>
    <property type="molecule type" value="Genomic_DNA"/>
</dbReference>
<keyword evidence="2" id="KW-0812">Transmembrane</keyword>
<accession>A0A1J5SLU2</accession>
<organism evidence="3">
    <name type="scientific">mine drainage metagenome</name>
    <dbReference type="NCBI Taxonomy" id="410659"/>
    <lineage>
        <taxon>unclassified sequences</taxon>
        <taxon>metagenomes</taxon>
        <taxon>ecological metagenomes</taxon>
    </lineage>
</organism>
<dbReference type="AlphaFoldDB" id="A0A1J5SLU2"/>
<feature type="transmembrane region" description="Helical" evidence="2">
    <location>
        <begin position="57"/>
        <end position="77"/>
    </location>
</feature>